<feature type="compositionally biased region" description="Basic residues" evidence="1">
    <location>
        <begin position="303"/>
        <end position="314"/>
    </location>
</feature>
<dbReference type="Proteomes" id="UP001229651">
    <property type="component" value="Unassembled WGS sequence"/>
</dbReference>
<name>A0ABU0F5N2_9PSEU</name>
<sequence>MTSPCSTAFTSSRACLRTRIARISQLVCRRRNECGRAMVCSTTQRWRPRQEPCSVPRRAKRDAMPWRARGPGACRSRRQVGVGRVRTAAGPSTPASRRERASSSGASWVMSLRFRWSVSPLAGSGRFGDYMMFGAGAGAVDRVRTGFRPPYRPTGEPWTAARDQPISRPRSSPAAAAVRHPGAVSRLLQQEHPRPPRTPVIQPLTHLLKHCKVIERCGYSLTCNPVYGYVDHLPSSSMRHRLPRQCAPPREKCCGSGASPSAHRWATRKSSDADQSLDDLQSQRKAALCRRRRTTSRSFARSRSTRGRSTRRTGRLPSSVLLRHQDE</sequence>
<feature type="region of interest" description="Disordered" evidence="1">
    <location>
        <begin position="67"/>
        <end position="102"/>
    </location>
</feature>
<evidence type="ECO:0000313" key="2">
    <source>
        <dbReference type="EMBL" id="MDQ0382688.1"/>
    </source>
</evidence>
<gene>
    <name evidence="2" type="ORF">FB470_006682</name>
</gene>
<feature type="region of interest" description="Disordered" evidence="1">
    <location>
        <begin position="268"/>
        <end position="327"/>
    </location>
</feature>
<protein>
    <submittedName>
        <fullName evidence="2">Uncharacterized protein</fullName>
    </submittedName>
</protein>
<comment type="caution">
    <text evidence="2">The sequence shown here is derived from an EMBL/GenBank/DDBJ whole genome shotgun (WGS) entry which is preliminary data.</text>
</comment>
<organism evidence="2 3">
    <name type="scientific">Amycolatopsis thermophila</name>
    <dbReference type="NCBI Taxonomy" id="206084"/>
    <lineage>
        <taxon>Bacteria</taxon>
        <taxon>Bacillati</taxon>
        <taxon>Actinomycetota</taxon>
        <taxon>Actinomycetes</taxon>
        <taxon>Pseudonocardiales</taxon>
        <taxon>Pseudonocardiaceae</taxon>
        <taxon>Amycolatopsis</taxon>
    </lineage>
</organism>
<feature type="region of interest" description="Disordered" evidence="1">
    <location>
        <begin position="148"/>
        <end position="181"/>
    </location>
</feature>
<keyword evidence="3" id="KW-1185">Reference proteome</keyword>
<proteinExistence type="predicted"/>
<reference evidence="2 3" key="1">
    <citation type="submission" date="2023-07" db="EMBL/GenBank/DDBJ databases">
        <title>Sequencing the genomes of 1000 actinobacteria strains.</title>
        <authorList>
            <person name="Klenk H.-P."/>
        </authorList>
    </citation>
    <scope>NUCLEOTIDE SEQUENCE [LARGE SCALE GENOMIC DNA]</scope>
    <source>
        <strain evidence="2 3">DSM 45805</strain>
    </source>
</reference>
<feature type="compositionally biased region" description="Low complexity" evidence="1">
    <location>
        <begin position="166"/>
        <end position="179"/>
    </location>
</feature>
<evidence type="ECO:0000256" key="1">
    <source>
        <dbReference type="SAM" id="MobiDB-lite"/>
    </source>
</evidence>
<accession>A0ABU0F5N2</accession>
<dbReference type="EMBL" id="JAUSUT010000001">
    <property type="protein sequence ID" value="MDQ0382688.1"/>
    <property type="molecule type" value="Genomic_DNA"/>
</dbReference>
<evidence type="ECO:0000313" key="3">
    <source>
        <dbReference type="Proteomes" id="UP001229651"/>
    </source>
</evidence>